<evidence type="ECO:0000313" key="9">
    <source>
        <dbReference type="EMBL" id="NGZ89395.1"/>
    </source>
</evidence>
<dbReference type="PANTHER" id="PTHR43399">
    <property type="entry name" value="SUBTILISIN-RELATED"/>
    <property type="match status" value="1"/>
</dbReference>
<proteinExistence type="inferred from homology"/>
<feature type="coiled-coil region" evidence="7">
    <location>
        <begin position="170"/>
        <end position="197"/>
    </location>
</feature>
<dbReference type="PROSITE" id="PS51892">
    <property type="entry name" value="SUBTILASE"/>
    <property type="match status" value="1"/>
</dbReference>
<keyword evidence="10" id="KW-1185">Reference proteome</keyword>
<sequence length="557" mass="61593">MREIKTIKNLSVFAISGLLLASCGPKLKFDAASIKSDSSLKKNASIEEEQLKHWSSADLLTDTIPGMSVDRAYQEIIRDQKGNKVIVAVVDSGIDNEHEDLASVMWVNPKETENGQDDDGNGYIDDINGWNFLGDIVEENMEYTRIFRDYNQQFDGVERDDVAEEDLKWFDLYTKAKEELKKEKGKANAQKMGYENMIANIKQGRASIANAMGVEKFTKDELKVFSTDSSELRDQKNFLLNFMNNVDEDLDNVIDQIGDAVEYFGGRVDSHFNVDLNARAEKLGDDENDFSVIIYGNNQVSGPDPKKEDAKHGTHVAGIIAADRTNNKGLRGVAHNVEIMSVRAVPDGDEYDKDIANALRYAVDNGAKVINTSFGKYFSPYPEVVEDAIRYADENDVLIVNAAGNDALNLDDARVYPNDQTPENSEEIVTNFLNVGSITPNYGEKMVSSFSNYGKKSVDVFAPGSQIYSSTPLDEYEFLQGTSMAAPAVAGIAALIRSYYPKLSAAQVKEIIMESGLDYNGSVIVGGDTSDKRPFKELSVSGKIANLYNALILAKEY</sequence>
<dbReference type="Gene3D" id="3.40.50.200">
    <property type="entry name" value="Peptidase S8/S53 domain"/>
    <property type="match status" value="2"/>
</dbReference>
<dbReference type="PRINTS" id="PR00723">
    <property type="entry name" value="SUBTILISIN"/>
</dbReference>
<comment type="caution">
    <text evidence="9">The sequence shown here is derived from an EMBL/GenBank/DDBJ whole genome shotgun (WGS) entry which is preliminary data.</text>
</comment>
<accession>A0A967ACY2</accession>
<feature type="active site" description="Charge relay system" evidence="5">
    <location>
        <position position="91"/>
    </location>
</feature>
<evidence type="ECO:0000256" key="4">
    <source>
        <dbReference type="ARBA" id="ARBA00022825"/>
    </source>
</evidence>
<feature type="domain" description="Peptidase S8/S53" evidence="8">
    <location>
        <begin position="82"/>
        <end position="516"/>
    </location>
</feature>
<dbReference type="Proteomes" id="UP000643701">
    <property type="component" value="Unassembled WGS sequence"/>
</dbReference>
<dbReference type="AlphaFoldDB" id="A0A967ACY2"/>
<dbReference type="PANTHER" id="PTHR43399:SF4">
    <property type="entry name" value="CELL WALL-ASSOCIATED PROTEASE"/>
    <property type="match status" value="1"/>
</dbReference>
<dbReference type="EMBL" id="JAANAS010000036">
    <property type="protein sequence ID" value="NGZ89395.1"/>
    <property type="molecule type" value="Genomic_DNA"/>
</dbReference>
<feature type="active site" description="Charge relay system" evidence="5">
    <location>
        <position position="312"/>
    </location>
</feature>
<keyword evidence="2 5" id="KW-0645">Protease</keyword>
<feature type="active site" description="Charge relay system" evidence="5">
    <location>
        <position position="483"/>
    </location>
</feature>
<dbReference type="PROSITE" id="PS00138">
    <property type="entry name" value="SUBTILASE_SER"/>
    <property type="match status" value="1"/>
</dbReference>
<evidence type="ECO:0000313" key="10">
    <source>
        <dbReference type="Proteomes" id="UP000643701"/>
    </source>
</evidence>
<dbReference type="InterPro" id="IPR023828">
    <property type="entry name" value="Peptidase_S8_Ser-AS"/>
</dbReference>
<name>A0A967ACY2_9FLAO</name>
<dbReference type="InterPro" id="IPR017308">
    <property type="entry name" value="Pept_S8_subtilisin_bacteroid"/>
</dbReference>
<protein>
    <submittedName>
        <fullName evidence="9">S8 family serine peptidase</fullName>
    </submittedName>
</protein>
<evidence type="ECO:0000259" key="8">
    <source>
        <dbReference type="Pfam" id="PF00082"/>
    </source>
</evidence>
<dbReference type="InterPro" id="IPR036852">
    <property type="entry name" value="Peptidase_S8/S53_dom_sf"/>
</dbReference>
<evidence type="ECO:0000256" key="5">
    <source>
        <dbReference type="PROSITE-ProRule" id="PRU01240"/>
    </source>
</evidence>
<reference evidence="9" key="1">
    <citation type="submission" date="2020-03" db="EMBL/GenBank/DDBJ databases">
        <title>Psychroflexus Maritimus sp. nov., isolate from marine sediment.</title>
        <authorList>
            <person name="Zhong Y.-L."/>
        </authorList>
    </citation>
    <scope>NUCLEOTIDE SEQUENCE</scope>
    <source>
        <strain evidence="9">C1</strain>
    </source>
</reference>
<evidence type="ECO:0000256" key="1">
    <source>
        <dbReference type="ARBA" id="ARBA00011073"/>
    </source>
</evidence>
<keyword evidence="4 5" id="KW-0720">Serine protease</keyword>
<dbReference type="Pfam" id="PF00082">
    <property type="entry name" value="Peptidase_S8"/>
    <property type="match status" value="1"/>
</dbReference>
<dbReference type="GO" id="GO:0004252">
    <property type="term" value="F:serine-type endopeptidase activity"/>
    <property type="evidence" value="ECO:0007669"/>
    <property type="project" value="UniProtKB-UniRule"/>
</dbReference>
<dbReference type="PROSITE" id="PS00136">
    <property type="entry name" value="SUBTILASE_ASP"/>
    <property type="match status" value="1"/>
</dbReference>
<dbReference type="InterPro" id="IPR023827">
    <property type="entry name" value="Peptidase_S8_Asp-AS"/>
</dbReference>
<dbReference type="RefSeq" id="WP_166399663.1">
    <property type="nucleotide sequence ID" value="NZ_JAANAS010000036.1"/>
</dbReference>
<dbReference type="PROSITE" id="PS00137">
    <property type="entry name" value="SUBTILASE_HIS"/>
    <property type="match status" value="1"/>
</dbReference>
<keyword evidence="7" id="KW-0175">Coiled coil</keyword>
<evidence type="ECO:0000256" key="2">
    <source>
        <dbReference type="ARBA" id="ARBA00022670"/>
    </source>
</evidence>
<dbReference type="GO" id="GO:0006508">
    <property type="term" value="P:proteolysis"/>
    <property type="evidence" value="ECO:0007669"/>
    <property type="project" value="UniProtKB-KW"/>
</dbReference>
<evidence type="ECO:0000256" key="7">
    <source>
        <dbReference type="SAM" id="Coils"/>
    </source>
</evidence>
<dbReference type="InterPro" id="IPR000209">
    <property type="entry name" value="Peptidase_S8/S53_dom"/>
</dbReference>
<gene>
    <name evidence="9" type="ORF">G7034_03920</name>
</gene>
<dbReference type="SUPFAM" id="SSF52743">
    <property type="entry name" value="Subtilisin-like"/>
    <property type="match status" value="1"/>
</dbReference>
<dbReference type="PIRSF" id="PIRSF037892">
    <property type="entry name" value="Subtilisin_rel_SRU_0565"/>
    <property type="match status" value="1"/>
</dbReference>
<comment type="similarity">
    <text evidence="1 5 6">Belongs to the peptidase S8 family.</text>
</comment>
<dbReference type="InterPro" id="IPR051048">
    <property type="entry name" value="Peptidase_S8/S53_subtilisin"/>
</dbReference>
<evidence type="ECO:0000256" key="6">
    <source>
        <dbReference type="RuleBase" id="RU003355"/>
    </source>
</evidence>
<keyword evidence="3 5" id="KW-0378">Hydrolase</keyword>
<dbReference type="InterPro" id="IPR022398">
    <property type="entry name" value="Peptidase_S8_His-AS"/>
</dbReference>
<evidence type="ECO:0000256" key="3">
    <source>
        <dbReference type="ARBA" id="ARBA00022801"/>
    </source>
</evidence>
<dbReference type="PROSITE" id="PS51257">
    <property type="entry name" value="PROKAR_LIPOPROTEIN"/>
    <property type="match status" value="1"/>
</dbReference>
<organism evidence="9 10">
    <name type="scientific">Psychroflexus maritimus</name>
    <dbReference type="NCBI Taxonomy" id="2714865"/>
    <lineage>
        <taxon>Bacteria</taxon>
        <taxon>Pseudomonadati</taxon>
        <taxon>Bacteroidota</taxon>
        <taxon>Flavobacteriia</taxon>
        <taxon>Flavobacteriales</taxon>
        <taxon>Flavobacteriaceae</taxon>
        <taxon>Psychroflexus</taxon>
    </lineage>
</organism>
<dbReference type="InterPro" id="IPR015500">
    <property type="entry name" value="Peptidase_S8_subtilisin-rel"/>
</dbReference>